<keyword evidence="2" id="KW-1185">Reference proteome</keyword>
<sequence length="143" mass="16206">MATDTQAGEDPLSEYKIMLRDLIERRPSGTRQRIAEAFGTHKSFISQIINPNYRVPLPAQHIPALFDVCHFSAEEQDAFLKVYARAHPNQAAAIEELAGIERDVVHIKLPEFADPMIRREVETAIRASAEQIIKMAEKLLKKN</sequence>
<accession>A0A7X3LSP3</accession>
<protein>
    <submittedName>
        <fullName evidence="1">Uncharacterized protein</fullName>
    </submittedName>
</protein>
<reference evidence="1 2" key="1">
    <citation type="submission" date="2019-12" db="EMBL/GenBank/DDBJ databases">
        <authorList>
            <person name="Li M."/>
        </authorList>
    </citation>
    <scope>NUCLEOTIDE SEQUENCE [LARGE SCALE GENOMIC DNA]</scope>
    <source>
        <strain evidence="1 2">GBMRC 2046</strain>
    </source>
</reference>
<organism evidence="1 2">
    <name type="scientific">Stappia sediminis</name>
    <dbReference type="NCBI Taxonomy" id="2692190"/>
    <lineage>
        <taxon>Bacteria</taxon>
        <taxon>Pseudomonadati</taxon>
        <taxon>Pseudomonadota</taxon>
        <taxon>Alphaproteobacteria</taxon>
        <taxon>Hyphomicrobiales</taxon>
        <taxon>Stappiaceae</taxon>
        <taxon>Stappia</taxon>
    </lineage>
</organism>
<dbReference type="RefSeq" id="WP_160774604.1">
    <property type="nucleotide sequence ID" value="NZ_WUMV01000002.1"/>
</dbReference>
<dbReference type="Proteomes" id="UP000433101">
    <property type="component" value="Unassembled WGS sequence"/>
</dbReference>
<gene>
    <name evidence="1" type="ORF">GR183_05625</name>
</gene>
<name>A0A7X3LSP3_9HYPH</name>
<dbReference type="EMBL" id="WUMV01000002">
    <property type="protein sequence ID" value="MXN64376.1"/>
    <property type="molecule type" value="Genomic_DNA"/>
</dbReference>
<comment type="caution">
    <text evidence="1">The sequence shown here is derived from an EMBL/GenBank/DDBJ whole genome shotgun (WGS) entry which is preliminary data.</text>
</comment>
<proteinExistence type="predicted"/>
<dbReference type="AlphaFoldDB" id="A0A7X3LSP3"/>
<evidence type="ECO:0000313" key="2">
    <source>
        <dbReference type="Proteomes" id="UP000433101"/>
    </source>
</evidence>
<evidence type="ECO:0000313" key="1">
    <source>
        <dbReference type="EMBL" id="MXN64376.1"/>
    </source>
</evidence>